<evidence type="ECO:0000259" key="16">
    <source>
        <dbReference type="Pfam" id="PF13923"/>
    </source>
</evidence>
<comment type="caution">
    <text evidence="17">The sequence shown here is derived from an EMBL/GenBank/DDBJ whole genome shotgun (WGS) entry which is preliminary data.</text>
</comment>
<keyword evidence="8" id="KW-0863">Zinc-finger</keyword>
<evidence type="ECO:0000259" key="15">
    <source>
        <dbReference type="Pfam" id="PF04757"/>
    </source>
</evidence>
<comment type="pathway">
    <text evidence="2">Protein modification; protein ubiquitination.</text>
</comment>
<evidence type="ECO:0000256" key="1">
    <source>
        <dbReference type="ARBA" id="ARBA00004585"/>
    </source>
</evidence>
<evidence type="ECO:0000256" key="7">
    <source>
        <dbReference type="ARBA" id="ARBA00022723"/>
    </source>
</evidence>
<dbReference type="InterPro" id="IPR013083">
    <property type="entry name" value="Znf_RING/FYVE/PHD"/>
</dbReference>
<feature type="domain" description="Pex N-terminal" evidence="15">
    <location>
        <begin position="9"/>
        <end position="132"/>
    </location>
</feature>
<keyword evidence="10" id="KW-0653">Protein transport</keyword>
<dbReference type="Pfam" id="PF13923">
    <property type="entry name" value="zf-C3HC4_2"/>
    <property type="match status" value="1"/>
</dbReference>
<evidence type="ECO:0000256" key="14">
    <source>
        <dbReference type="ARBA" id="ARBA00029692"/>
    </source>
</evidence>
<dbReference type="SUPFAM" id="SSF57850">
    <property type="entry name" value="RING/U-box"/>
    <property type="match status" value="1"/>
</dbReference>
<dbReference type="GO" id="GO:0004842">
    <property type="term" value="F:ubiquitin-protein transferase activity"/>
    <property type="evidence" value="ECO:0007669"/>
    <property type="project" value="TreeGrafter"/>
</dbReference>
<dbReference type="GO" id="GO:0006513">
    <property type="term" value="P:protein monoubiquitination"/>
    <property type="evidence" value="ECO:0007669"/>
    <property type="project" value="TreeGrafter"/>
</dbReference>
<dbReference type="Proteomes" id="UP000235965">
    <property type="component" value="Unassembled WGS sequence"/>
</dbReference>
<dbReference type="AlphaFoldDB" id="A0A2J7R7Z2"/>
<dbReference type="InterPro" id="IPR001841">
    <property type="entry name" value="Znf_RING"/>
</dbReference>
<dbReference type="GO" id="GO:0005778">
    <property type="term" value="C:peroxisomal membrane"/>
    <property type="evidence" value="ECO:0007669"/>
    <property type="project" value="UniProtKB-SubCell"/>
</dbReference>
<name>A0A2J7R7Z2_9NEOP</name>
<feature type="domain" description="RING-type" evidence="16">
    <location>
        <begin position="163"/>
        <end position="200"/>
    </location>
</feature>
<sequence>MSRFPELPLRQEVMSLLCLCVVPYIRAKLENRVTQYQLLGVSKGWVQVLLRLHSTLHFLWESSVLGNYLSYMTGHSASHSPLLHLAGVTLQYAAEHEQESKFPLLSAKFVGYLLTRTLEFGAFFLRFLQCWHLGDMQHTSVTALPLPPPFEGLPQAAQYGEVCPICFQKWKNETVLSVSGFVFCYRCIVQYLQENHCCPVTTYPADTGDLIRIYSSSS</sequence>
<dbReference type="InterPro" id="IPR006845">
    <property type="entry name" value="Pex_N"/>
</dbReference>
<keyword evidence="9" id="KW-0862">Zinc</keyword>
<evidence type="ECO:0000256" key="12">
    <source>
        <dbReference type="ARBA" id="ARBA00023136"/>
    </source>
</evidence>
<keyword evidence="13" id="KW-0576">Peroxisome</keyword>
<evidence type="ECO:0000256" key="4">
    <source>
        <dbReference type="ARBA" id="ARBA00018980"/>
    </source>
</evidence>
<dbReference type="STRING" id="105785.A0A2J7R7Z2"/>
<gene>
    <name evidence="17" type="ORF">B7P43_G08079</name>
</gene>
<evidence type="ECO:0000256" key="10">
    <source>
        <dbReference type="ARBA" id="ARBA00022927"/>
    </source>
</evidence>
<dbReference type="GO" id="GO:1990429">
    <property type="term" value="C:peroxisomal importomer complex"/>
    <property type="evidence" value="ECO:0007669"/>
    <property type="project" value="TreeGrafter"/>
</dbReference>
<comment type="subcellular location">
    <subcellularLocation>
        <location evidence="1">Peroxisome membrane</location>
        <topology evidence="1">Multi-pass membrane protein</topology>
    </subcellularLocation>
</comment>
<keyword evidence="11" id="KW-1133">Transmembrane helix</keyword>
<dbReference type="OrthoDB" id="107372at2759"/>
<dbReference type="GO" id="GO:0016558">
    <property type="term" value="P:protein import into peroxisome matrix"/>
    <property type="evidence" value="ECO:0007669"/>
    <property type="project" value="InterPro"/>
</dbReference>
<dbReference type="FunFam" id="3.30.40.10:FF:000634">
    <property type="entry name" value="Peroxisome assembly protein 12"/>
    <property type="match status" value="1"/>
</dbReference>
<evidence type="ECO:0000256" key="6">
    <source>
        <dbReference type="ARBA" id="ARBA00022692"/>
    </source>
</evidence>
<evidence type="ECO:0000256" key="2">
    <source>
        <dbReference type="ARBA" id="ARBA00004906"/>
    </source>
</evidence>
<evidence type="ECO:0000256" key="5">
    <source>
        <dbReference type="ARBA" id="ARBA00022448"/>
    </source>
</evidence>
<keyword evidence="7" id="KW-0479">Metal-binding</keyword>
<evidence type="ECO:0000256" key="9">
    <source>
        <dbReference type="ARBA" id="ARBA00022833"/>
    </source>
</evidence>
<keyword evidence="5" id="KW-0813">Transport</keyword>
<dbReference type="InParanoid" id="A0A2J7R7Z2"/>
<dbReference type="CDD" id="cd16451">
    <property type="entry name" value="mRING_PEX12"/>
    <property type="match status" value="1"/>
</dbReference>
<dbReference type="PANTHER" id="PTHR12888">
    <property type="entry name" value="PEROXISOME ASSEMBLY PROTEIN 12 PEROXIN-12"/>
    <property type="match status" value="1"/>
</dbReference>
<dbReference type="FunCoup" id="A0A2J7R7Z2">
    <property type="interactions" value="1357"/>
</dbReference>
<reference evidence="17 18" key="1">
    <citation type="submission" date="2017-12" db="EMBL/GenBank/DDBJ databases">
        <title>Hemimetabolous genomes reveal molecular basis of termite eusociality.</title>
        <authorList>
            <person name="Harrison M.C."/>
            <person name="Jongepier E."/>
            <person name="Robertson H.M."/>
            <person name="Arning N."/>
            <person name="Bitard-Feildel T."/>
            <person name="Chao H."/>
            <person name="Childers C.P."/>
            <person name="Dinh H."/>
            <person name="Doddapaneni H."/>
            <person name="Dugan S."/>
            <person name="Gowin J."/>
            <person name="Greiner C."/>
            <person name="Han Y."/>
            <person name="Hu H."/>
            <person name="Hughes D.S.T."/>
            <person name="Huylmans A.-K."/>
            <person name="Kemena C."/>
            <person name="Kremer L.P.M."/>
            <person name="Lee S.L."/>
            <person name="Lopez-Ezquerra A."/>
            <person name="Mallet L."/>
            <person name="Monroy-Kuhn J.M."/>
            <person name="Moser A."/>
            <person name="Murali S.C."/>
            <person name="Muzny D.M."/>
            <person name="Otani S."/>
            <person name="Piulachs M.-D."/>
            <person name="Poelchau M."/>
            <person name="Qu J."/>
            <person name="Schaub F."/>
            <person name="Wada-Katsumata A."/>
            <person name="Worley K.C."/>
            <person name="Xie Q."/>
            <person name="Ylla G."/>
            <person name="Poulsen M."/>
            <person name="Gibbs R.A."/>
            <person name="Schal C."/>
            <person name="Richards S."/>
            <person name="Belles X."/>
            <person name="Korb J."/>
            <person name="Bornberg-Bauer E."/>
        </authorList>
    </citation>
    <scope>NUCLEOTIDE SEQUENCE [LARGE SCALE GENOMIC DNA]</scope>
    <source>
        <tissue evidence="17">Whole body</tissue>
    </source>
</reference>
<dbReference type="PANTHER" id="PTHR12888:SF0">
    <property type="entry name" value="PEROXISOME ASSEMBLY PROTEIN 12"/>
    <property type="match status" value="1"/>
</dbReference>
<evidence type="ECO:0000256" key="13">
    <source>
        <dbReference type="ARBA" id="ARBA00023140"/>
    </source>
</evidence>
<protein>
    <recommendedName>
        <fullName evidence="4">Peroxisome assembly protein 12</fullName>
    </recommendedName>
    <alternativeName>
        <fullName evidence="14">Peroxin-12</fullName>
    </alternativeName>
</protein>
<dbReference type="Gene3D" id="3.30.40.10">
    <property type="entry name" value="Zinc/RING finger domain, C3HC4 (zinc finger)"/>
    <property type="match status" value="1"/>
</dbReference>
<evidence type="ECO:0000256" key="3">
    <source>
        <dbReference type="ARBA" id="ARBA00008704"/>
    </source>
</evidence>
<evidence type="ECO:0000313" key="18">
    <source>
        <dbReference type="Proteomes" id="UP000235965"/>
    </source>
</evidence>
<evidence type="ECO:0000256" key="8">
    <source>
        <dbReference type="ARBA" id="ARBA00022771"/>
    </source>
</evidence>
<evidence type="ECO:0000313" key="17">
    <source>
        <dbReference type="EMBL" id="PNF36950.1"/>
    </source>
</evidence>
<comment type="similarity">
    <text evidence="3">Belongs to the pex2/pex10/pex12 family.</text>
</comment>
<dbReference type="GO" id="GO:0008270">
    <property type="term" value="F:zinc ion binding"/>
    <property type="evidence" value="ECO:0007669"/>
    <property type="project" value="UniProtKB-KW"/>
</dbReference>
<evidence type="ECO:0000256" key="11">
    <source>
        <dbReference type="ARBA" id="ARBA00022989"/>
    </source>
</evidence>
<keyword evidence="12" id="KW-0472">Membrane</keyword>
<dbReference type="InterPro" id="IPR017375">
    <property type="entry name" value="PEX12"/>
</dbReference>
<dbReference type="Pfam" id="PF04757">
    <property type="entry name" value="Pex2_Pex12"/>
    <property type="match status" value="1"/>
</dbReference>
<keyword evidence="18" id="KW-1185">Reference proteome</keyword>
<proteinExistence type="inferred from homology"/>
<dbReference type="EMBL" id="NEVH01006723">
    <property type="protein sequence ID" value="PNF36950.1"/>
    <property type="molecule type" value="Genomic_DNA"/>
</dbReference>
<organism evidence="17 18">
    <name type="scientific">Cryptotermes secundus</name>
    <dbReference type="NCBI Taxonomy" id="105785"/>
    <lineage>
        <taxon>Eukaryota</taxon>
        <taxon>Metazoa</taxon>
        <taxon>Ecdysozoa</taxon>
        <taxon>Arthropoda</taxon>
        <taxon>Hexapoda</taxon>
        <taxon>Insecta</taxon>
        <taxon>Pterygota</taxon>
        <taxon>Neoptera</taxon>
        <taxon>Polyneoptera</taxon>
        <taxon>Dictyoptera</taxon>
        <taxon>Blattodea</taxon>
        <taxon>Blattoidea</taxon>
        <taxon>Termitoidae</taxon>
        <taxon>Kalotermitidae</taxon>
        <taxon>Cryptotermitinae</taxon>
        <taxon>Cryptotermes</taxon>
    </lineage>
</organism>
<accession>A0A2J7R7Z2</accession>
<keyword evidence="6" id="KW-0812">Transmembrane</keyword>